<comment type="caution">
    <text evidence="2">The sequence shown here is derived from an EMBL/GenBank/DDBJ whole genome shotgun (WGS) entry which is preliminary data.</text>
</comment>
<accession>A0AAW2IHZ6</accession>
<dbReference type="AlphaFoldDB" id="A0AAW2IHZ6"/>
<gene>
    <name evidence="2" type="ORF">PYX00_002190</name>
</gene>
<feature type="compositionally biased region" description="Basic residues" evidence="1">
    <location>
        <begin position="103"/>
        <end position="112"/>
    </location>
</feature>
<sequence length="126" mass="13761">MAAVAPPRSVRGVLPRQRLRRPRDLQAGRRSGPGRDRGVQSESPAPAAAFGEDPPGGGRGQRLLHAGGDRGDPRRVLVRLEQFADGVLDRKARVQREGSQLRGRTRVRRTRPGKSGTSSRRGRGSW</sequence>
<evidence type="ECO:0000313" key="2">
    <source>
        <dbReference type="EMBL" id="KAL0281095.1"/>
    </source>
</evidence>
<dbReference type="EMBL" id="JARGDH010000001">
    <property type="protein sequence ID" value="KAL0281095.1"/>
    <property type="molecule type" value="Genomic_DNA"/>
</dbReference>
<proteinExistence type="predicted"/>
<name>A0AAW2IHZ6_9NEOP</name>
<feature type="region of interest" description="Disordered" evidence="1">
    <location>
        <begin position="1"/>
        <end position="74"/>
    </location>
</feature>
<feature type="region of interest" description="Disordered" evidence="1">
    <location>
        <begin position="91"/>
        <end position="126"/>
    </location>
</feature>
<reference evidence="2" key="1">
    <citation type="journal article" date="2024" name="Gigascience">
        <title>Chromosome-level genome of the poultry shaft louse Menopon gallinae provides insight into the host-switching and adaptive evolution of parasitic lice.</title>
        <authorList>
            <person name="Xu Y."/>
            <person name="Ma L."/>
            <person name="Liu S."/>
            <person name="Liang Y."/>
            <person name="Liu Q."/>
            <person name="He Z."/>
            <person name="Tian L."/>
            <person name="Duan Y."/>
            <person name="Cai W."/>
            <person name="Li H."/>
            <person name="Song F."/>
        </authorList>
    </citation>
    <scope>NUCLEOTIDE SEQUENCE</scope>
    <source>
        <strain evidence="2">Cailab_2023a</strain>
    </source>
</reference>
<feature type="compositionally biased region" description="Basic and acidic residues" evidence="1">
    <location>
        <begin position="22"/>
        <end position="39"/>
    </location>
</feature>
<organism evidence="2">
    <name type="scientific">Menopon gallinae</name>
    <name type="common">poultry shaft louse</name>
    <dbReference type="NCBI Taxonomy" id="328185"/>
    <lineage>
        <taxon>Eukaryota</taxon>
        <taxon>Metazoa</taxon>
        <taxon>Ecdysozoa</taxon>
        <taxon>Arthropoda</taxon>
        <taxon>Hexapoda</taxon>
        <taxon>Insecta</taxon>
        <taxon>Pterygota</taxon>
        <taxon>Neoptera</taxon>
        <taxon>Paraneoptera</taxon>
        <taxon>Psocodea</taxon>
        <taxon>Troctomorpha</taxon>
        <taxon>Phthiraptera</taxon>
        <taxon>Amblycera</taxon>
        <taxon>Menoponidae</taxon>
        <taxon>Menopon</taxon>
    </lineage>
</organism>
<protein>
    <submittedName>
        <fullName evidence="2">Uncharacterized protein</fullName>
    </submittedName>
</protein>
<evidence type="ECO:0000256" key="1">
    <source>
        <dbReference type="SAM" id="MobiDB-lite"/>
    </source>
</evidence>